<evidence type="ECO:0000256" key="8">
    <source>
        <dbReference type="PIRSR" id="PIRSR000915-3"/>
    </source>
</evidence>
<comment type="cofactor">
    <cofactor evidence="8">
        <name>Mg(2+)</name>
        <dbReference type="ChEBI" id="CHEBI:18420"/>
    </cofactor>
    <text evidence="8">Divalent metal ions. Mg(2+) is the most effective.</text>
</comment>
<feature type="binding site" evidence="8">
    <location>
        <position position="10"/>
    </location>
    <ligand>
        <name>Mg(2+)</name>
        <dbReference type="ChEBI" id="CHEBI:18420"/>
    </ligand>
</feature>
<sequence>MKNYRLFLIDLDGTIYRGKETIASGVRFIKRLEEAHKDYLFLTNNTTRTPQMVVDKLKTHGVATDTAHIYTPCMATISYILKCQKKQTNKIGVYLIGQIGLWQEFIQNPAFELNETNPEYVVVGMDTDLTYHKIQVAVSAIRNGATFIGTNADLNLPSEKGLMPGNGSQCAMIAASSGQEPFYIGKPSSVIIDMVLAKYGCAKSDALIVGDNYDTDIKAGFNSKVDQLLVTTGITKAADIEGKRQPTILTNSLDQVEI</sequence>
<dbReference type="PANTHER" id="PTHR19288">
    <property type="entry name" value="4-NITROPHENYLPHOSPHATASE-RELATED"/>
    <property type="match status" value="1"/>
</dbReference>
<dbReference type="InterPro" id="IPR036412">
    <property type="entry name" value="HAD-like_sf"/>
</dbReference>
<accession>A0AA47GHD4</accession>
<dbReference type="Gene3D" id="3.40.50.1000">
    <property type="entry name" value="HAD superfamily/HAD-like"/>
    <property type="match status" value="2"/>
</dbReference>
<evidence type="ECO:0000313" key="9">
    <source>
        <dbReference type="EMBL" id="UZX30068.1"/>
    </source>
</evidence>
<feature type="binding site" evidence="8">
    <location>
        <position position="12"/>
    </location>
    <ligand>
        <name>Mg(2+)</name>
        <dbReference type="ChEBI" id="CHEBI:18420"/>
    </ligand>
</feature>
<dbReference type="EC" id="3.1.3.-" evidence="5"/>
<dbReference type="InterPro" id="IPR006354">
    <property type="entry name" value="HAD-SF_hydro_IIA_hyp1"/>
</dbReference>
<dbReference type="PIRSF" id="PIRSF000915">
    <property type="entry name" value="PGP-type_phosphatase"/>
    <property type="match status" value="1"/>
</dbReference>
<keyword evidence="2 5" id="KW-0479">Metal-binding</keyword>
<dbReference type="GO" id="GO:0005737">
    <property type="term" value="C:cytoplasm"/>
    <property type="evidence" value="ECO:0007669"/>
    <property type="project" value="TreeGrafter"/>
</dbReference>
<reference evidence="9" key="1">
    <citation type="submission" date="2021-09" db="EMBL/GenBank/DDBJ databases">
        <title>Lactobacillus species from Apis mellifera, Switzerland.</title>
        <authorList>
            <person name="Pfister J."/>
            <person name="Brown A."/>
            <person name="Neumann P."/>
            <person name="Collaud A."/>
            <person name="Retschnig G."/>
            <person name="Perreten V."/>
        </authorList>
    </citation>
    <scope>NUCLEOTIDE SEQUENCE</scope>
    <source>
        <strain evidence="9">IBH002</strain>
    </source>
</reference>
<dbReference type="NCBIfam" id="TIGR01460">
    <property type="entry name" value="HAD-SF-IIA"/>
    <property type="match status" value="1"/>
</dbReference>
<dbReference type="InterPro" id="IPR006357">
    <property type="entry name" value="HAD-SF_hydro_IIA"/>
</dbReference>
<dbReference type="CDD" id="cd07530">
    <property type="entry name" value="HAD_Pase_UmpH-like"/>
    <property type="match status" value="1"/>
</dbReference>
<dbReference type="Pfam" id="PF13242">
    <property type="entry name" value="Hydrolase_like"/>
    <property type="match status" value="1"/>
</dbReference>
<dbReference type="EMBL" id="CP084389">
    <property type="protein sequence ID" value="UZX30068.1"/>
    <property type="molecule type" value="Genomic_DNA"/>
</dbReference>
<dbReference type="FunFam" id="3.40.50.1000:FF:000053">
    <property type="entry name" value="TIGR01457 family HAD hydrolase"/>
    <property type="match status" value="1"/>
</dbReference>
<evidence type="ECO:0000256" key="2">
    <source>
        <dbReference type="ARBA" id="ARBA00022723"/>
    </source>
</evidence>
<organism evidence="9 10">
    <name type="scientific">Lactobacillus helsingborgensis</name>
    <dbReference type="NCBI Taxonomy" id="1218494"/>
    <lineage>
        <taxon>Bacteria</taxon>
        <taxon>Bacillati</taxon>
        <taxon>Bacillota</taxon>
        <taxon>Bacilli</taxon>
        <taxon>Lactobacillales</taxon>
        <taxon>Lactobacillaceae</taxon>
        <taxon>Lactobacillus</taxon>
    </lineage>
</organism>
<name>A0AA47GHD4_9LACO</name>
<keyword evidence="10" id="KW-1185">Reference proteome</keyword>
<evidence type="ECO:0000256" key="1">
    <source>
        <dbReference type="ARBA" id="ARBA00006696"/>
    </source>
</evidence>
<dbReference type="InterPro" id="IPR023214">
    <property type="entry name" value="HAD_sf"/>
</dbReference>
<evidence type="ECO:0000256" key="7">
    <source>
        <dbReference type="PIRSR" id="PIRSR000915-2"/>
    </source>
</evidence>
<dbReference type="NCBIfam" id="TIGR01457">
    <property type="entry name" value="HAD-SF-IIA-hyp2"/>
    <property type="match status" value="1"/>
</dbReference>
<proteinExistence type="inferred from homology"/>
<feature type="active site" description="Nucleophile" evidence="6">
    <location>
        <position position="10"/>
    </location>
</feature>
<evidence type="ECO:0000256" key="6">
    <source>
        <dbReference type="PIRSR" id="PIRSR000915-1"/>
    </source>
</evidence>
<keyword evidence="3 9" id="KW-0378">Hydrolase</keyword>
<feature type="active site" description="Proton donor" evidence="6">
    <location>
        <position position="12"/>
    </location>
</feature>
<dbReference type="RefSeq" id="WP_046326805.1">
    <property type="nucleotide sequence ID" value="NZ_CP084389.1"/>
</dbReference>
<dbReference type="GO" id="GO:0046872">
    <property type="term" value="F:metal ion binding"/>
    <property type="evidence" value="ECO:0007669"/>
    <property type="project" value="UniProtKB-KW"/>
</dbReference>
<protein>
    <recommendedName>
        <fullName evidence="5">Acid sugar phosphatase</fullName>
        <ecNumber evidence="5">3.1.3.-</ecNumber>
    </recommendedName>
</protein>
<evidence type="ECO:0000313" key="10">
    <source>
        <dbReference type="Proteomes" id="UP001164557"/>
    </source>
</evidence>
<dbReference type="SUPFAM" id="SSF56784">
    <property type="entry name" value="HAD-like"/>
    <property type="match status" value="1"/>
</dbReference>
<evidence type="ECO:0000256" key="5">
    <source>
        <dbReference type="PIRNR" id="PIRNR000915"/>
    </source>
</evidence>
<keyword evidence="4 5" id="KW-0460">Magnesium</keyword>
<feature type="binding site" evidence="8">
    <location>
        <position position="211"/>
    </location>
    <ligand>
        <name>Mg(2+)</name>
        <dbReference type="ChEBI" id="CHEBI:18420"/>
    </ligand>
</feature>
<dbReference type="AlphaFoldDB" id="A0AA47GHD4"/>
<dbReference type="Proteomes" id="UP001164557">
    <property type="component" value="Chromosome"/>
</dbReference>
<feature type="binding site" evidence="7">
    <location>
        <position position="186"/>
    </location>
    <ligand>
        <name>substrate</name>
    </ligand>
</feature>
<comment type="similarity">
    <text evidence="1 5">Belongs to the HAD-like hydrolase superfamily. NagD family.</text>
</comment>
<dbReference type="GO" id="GO:0016791">
    <property type="term" value="F:phosphatase activity"/>
    <property type="evidence" value="ECO:0007669"/>
    <property type="project" value="TreeGrafter"/>
</dbReference>
<comment type="function">
    <text evidence="5">Catalyzes the dephosphorylation of 2-6 carbon acid sugars in vitro.</text>
</comment>
<gene>
    <name evidence="9" type="ORF">LDX53_02220</name>
</gene>
<dbReference type="Pfam" id="PF13344">
    <property type="entry name" value="Hydrolase_6"/>
    <property type="match status" value="1"/>
</dbReference>
<evidence type="ECO:0000256" key="3">
    <source>
        <dbReference type="ARBA" id="ARBA00022801"/>
    </source>
</evidence>
<dbReference type="PANTHER" id="PTHR19288:SF46">
    <property type="entry name" value="HALOACID DEHALOGENASE-LIKE HYDROLASE DOMAIN-CONTAINING PROTEIN 2"/>
    <property type="match status" value="1"/>
</dbReference>
<evidence type="ECO:0000256" key="4">
    <source>
        <dbReference type="ARBA" id="ARBA00022842"/>
    </source>
</evidence>